<reference evidence="2 3" key="1">
    <citation type="journal article" date="2020" name="BMC Genomics">
        <title>Intraspecific diversification of the crop wild relative Brassica cretica Lam. using demographic model selection.</title>
        <authorList>
            <person name="Kioukis A."/>
            <person name="Michalopoulou V.A."/>
            <person name="Briers L."/>
            <person name="Pirintsos S."/>
            <person name="Studholme D.J."/>
            <person name="Pavlidis P."/>
            <person name="Sarris P.F."/>
        </authorList>
    </citation>
    <scope>NUCLEOTIDE SEQUENCE [LARGE SCALE GENOMIC DNA]</scope>
    <source>
        <strain evidence="3">cv. PFS-1207/04</strain>
    </source>
</reference>
<keyword evidence="3" id="KW-1185">Reference proteome</keyword>
<name>A0ABQ7BQ47_BRACR</name>
<proteinExistence type="predicted"/>
<evidence type="ECO:0000313" key="3">
    <source>
        <dbReference type="Proteomes" id="UP000266723"/>
    </source>
</evidence>
<feature type="region of interest" description="Disordered" evidence="1">
    <location>
        <begin position="33"/>
        <end position="79"/>
    </location>
</feature>
<evidence type="ECO:0000313" key="2">
    <source>
        <dbReference type="EMBL" id="KAF3534281.1"/>
    </source>
</evidence>
<feature type="compositionally biased region" description="Basic residues" evidence="1">
    <location>
        <begin position="63"/>
        <end position="79"/>
    </location>
</feature>
<organism evidence="2 3">
    <name type="scientific">Brassica cretica</name>
    <name type="common">Mustard</name>
    <dbReference type="NCBI Taxonomy" id="69181"/>
    <lineage>
        <taxon>Eukaryota</taxon>
        <taxon>Viridiplantae</taxon>
        <taxon>Streptophyta</taxon>
        <taxon>Embryophyta</taxon>
        <taxon>Tracheophyta</taxon>
        <taxon>Spermatophyta</taxon>
        <taxon>Magnoliopsida</taxon>
        <taxon>eudicotyledons</taxon>
        <taxon>Gunneridae</taxon>
        <taxon>Pentapetalae</taxon>
        <taxon>rosids</taxon>
        <taxon>malvids</taxon>
        <taxon>Brassicales</taxon>
        <taxon>Brassicaceae</taxon>
        <taxon>Brassiceae</taxon>
        <taxon>Brassica</taxon>
    </lineage>
</organism>
<gene>
    <name evidence="2" type="ORF">DY000_02042377</name>
</gene>
<sequence>MYQNALPCAQNTDVPGSLFALDVPSNSDVRCPVGPDAPQSQMPSLGPDALPEPDAMMNQMPFRARRSTRARRSSSARCP</sequence>
<accession>A0ABQ7BQ47</accession>
<comment type="caution">
    <text evidence="2">The sequence shown here is derived from an EMBL/GenBank/DDBJ whole genome shotgun (WGS) entry which is preliminary data.</text>
</comment>
<protein>
    <submittedName>
        <fullName evidence="2">Uncharacterized protein</fullName>
    </submittedName>
</protein>
<evidence type="ECO:0000256" key="1">
    <source>
        <dbReference type="SAM" id="MobiDB-lite"/>
    </source>
</evidence>
<dbReference type="Proteomes" id="UP000266723">
    <property type="component" value="Unassembled WGS sequence"/>
</dbReference>
<dbReference type="EMBL" id="QGKV02001507">
    <property type="protein sequence ID" value="KAF3534281.1"/>
    <property type="molecule type" value="Genomic_DNA"/>
</dbReference>